<dbReference type="GO" id="GO:0042981">
    <property type="term" value="P:regulation of apoptotic process"/>
    <property type="evidence" value="ECO:0007669"/>
    <property type="project" value="TreeGrafter"/>
</dbReference>
<accession>A0A6P8R4S5</accession>
<dbReference type="GO" id="GO:0005615">
    <property type="term" value="C:extracellular space"/>
    <property type="evidence" value="ECO:0007669"/>
    <property type="project" value="InterPro"/>
</dbReference>
<dbReference type="InterPro" id="IPR036186">
    <property type="entry name" value="Serpin_sf"/>
</dbReference>
<dbReference type="AlphaFoldDB" id="A0A6P8R4S5"/>
<evidence type="ECO:0000256" key="1">
    <source>
        <dbReference type="ARBA" id="ARBA00002747"/>
    </source>
</evidence>
<dbReference type="GO" id="GO:0003081">
    <property type="term" value="P:regulation of systemic arterial blood pressure by renin-angiotensin"/>
    <property type="evidence" value="ECO:0007669"/>
    <property type="project" value="InterPro"/>
</dbReference>
<dbReference type="GeneID" id="117357906"/>
<keyword evidence="10" id="KW-0839">Vasoconstrictor</keyword>
<comment type="function">
    <text evidence="1">Essential component of the renin-angiotensin system (RAS), a potent regulator of blood pressure, body fluid and electrolyte homeostasis.</text>
</comment>
<keyword evidence="6 16" id="KW-0732">Signal</keyword>
<dbReference type="RefSeq" id="XP_033795048.1">
    <property type="nucleotide sequence ID" value="XM_033939157.1"/>
</dbReference>
<dbReference type="InterPro" id="IPR023796">
    <property type="entry name" value="Serpin_dom"/>
</dbReference>
<evidence type="ECO:0000256" key="16">
    <source>
        <dbReference type="SAM" id="SignalP"/>
    </source>
</evidence>
<evidence type="ECO:0000256" key="5">
    <source>
        <dbReference type="ARBA" id="ARBA00022525"/>
    </source>
</evidence>
<evidence type="ECO:0000313" key="18">
    <source>
        <dbReference type="Proteomes" id="UP000515159"/>
    </source>
</evidence>
<evidence type="ECO:0000256" key="10">
    <source>
        <dbReference type="ARBA" id="ARBA00023322"/>
    </source>
</evidence>
<evidence type="ECO:0000256" key="3">
    <source>
        <dbReference type="ARBA" id="ARBA00009500"/>
    </source>
</evidence>
<evidence type="ECO:0000256" key="9">
    <source>
        <dbReference type="ARBA" id="ARBA00023180"/>
    </source>
</evidence>
<dbReference type="FunCoup" id="A0A6P8R4S5">
    <property type="interactions" value="735"/>
</dbReference>
<keyword evidence="5" id="KW-0964">Secreted</keyword>
<evidence type="ECO:0000256" key="6">
    <source>
        <dbReference type="ARBA" id="ARBA00022729"/>
    </source>
</evidence>
<dbReference type="KEGG" id="gsh:117357906"/>
<evidence type="ECO:0000256" key="15">
    <source>
        <dbReference type="RuleBase" id="RU000411"/>
    </source>
</evidence>
<evidence type="ECO:0000256" key="4">
    <source>
        <dbReference type="ARBA" id="ARBA00015105"/>
    </source>
</evidence>
<evidence type="ECO:0000313" key="19">
    <source>
        <dbReference type="RefSeq" id="XP_033795048.1"/>
    </source>
</evidence>
<organism evidence="18 19">
    <name type="scientific">Geotrypetes seraphini</name>
    <name type="common">Gaboon caecilian</name>
    <name type="synonym">Caecilia seraphini</name>
    <dbReference type="NCBI Taxonomy" id="260995"/>
    <lineage>
        <taxon>Eukaryota</taxon>
        <taxon>Metazoa</taxon>
        <taxon>Chordata</taxon>
        <taxon>Craniata</taxon>
        <taxon>Vertebrata</taxon>
        <taxon>Euteleostomi</taxon>
        <taxon>Amphibia</taxon>
        <taxon>Gymnophiona</taxon>
        <taxon>Geotrypetes</taxon>
    </lineage>
</organism>
<dbReference type="SMART" id="SM00093">
    <property type="entry name" value="SERPIN"/>
    <property type="match status" value="1"/>
</dbReference>
<dbReference type="InterPro" id="IPR042178">
    <property type="entry name" value="Serpin_sf_1"/>
</dbReference>
<comment type="function">
    <text evidence="12">Is a ligand for the G-protein coupled receptor MAS1. Has vasodilator and antidiuretic effects. Has an antithrombotic effect that involves MAS1-mediated release of nitric oxide from platelets.</text>
</comment>
<dbReference type="InterPro" id="IPR000215">
    <property type="entry name" value="Serpin_fam"/>
</dbReference>
<comment type="subcellular location">
    <subcellularLocation>
        <location evidence="2">Secreted</location>
    </subcellularLocation>
</comment>
<dbReference type="PANTHER" id="PTHR11461">
    <property type="entry name" value="SERINE PROTEASE INHIBITOR, SERPIN"/>
    <property type="match status" value="1"/>
</dbReference>
<evidence type="ECO:0000256" key="8">
    <source>
        <dbReference type="ARBA" id="ARBA00023157"/>
    </source>
</evidence>
<name>A0A6P8R4S5_GEOSA</name>
<protein>
    <recommendedName>
        <fullName evidence="4">Angiotensinogen</fullName>
    </recommendedName>
    <alternativeName>
        <fullName evidence="13">Serpin A8</fullName>
    </alternativeName>
</protein>
<dbReference type="InterPro" id="IPR000227">
    <property type="entry name" value="Angiotensinogen"/>
</dbReference>
<keyword evidence="9" id="KW-0325">Glycoprotein</keyword>
<evidence type="ECO:0000256" key="7">
    <source>
        <dbReference type="ARBA" id="ARBA00022858"/>
    </source>
</evidence>
<feature type="domain" description="Serpin" evidence="17">
    <location>
        <begin position="100"/>
        <end position="460"/>
    </location>
</feature>
<evidence type="ECO:0000256" key="13">
    <source>
        <dbReference type="ARBA" id="ARBA00033182"/>
    </source>
</evidence>
<dbReference type="GO" id="GO:0004867">
    <property type="term" value="F:serine-type endopeptidase inhibitor activity"/>
    <property type="evidence" value="ECO:0007669"/>
    <property type="project" value="InterPro"/>
</dbReference>
<comment type="function">
    <text evidence="11">Stimulates aldosterone release.</text>
</comment>
<dbReference type="GO" id="GO:0042310">
    <property type="term" value="P:vasoconstriction"/>
    <property type="evidence" value="ECO:0007669"/>
    <property type="project" value="UniProtKB-KW"/>
</dbReference>
<sequence>MTSNLTLLILTTYIILTAANRVYVHPFHFFAYNKSICDEMERQNQSTQEEKVFIPISLETSASPDEESMKDLHSLDTQSLNVKNKPSLTFLTELMQEVGFRHFNVLRKSHKRETVFLSPITIYATLASFYLGASKQTSDDLQVFLGFTTPSDCTSRVDGHKVLLTLKIINDLLLSKDIDISKKTFLFIAPGVHISETFVHDLVPSFDSFYVRSIDFTNSDRAKELINAFCEARTFKRSNKILTSVNPSTTTLLFANYIYFKVKVKNALHLNEPQDFWIDVDKKISVPMISITGMFHYTRDDKENLSVIRVPLSKNDFLFLVQPINGNNLQRIESSLSRVSFQTWWTQFSNRYINLTLPKLTIETSYDLQEVLRDMNLSTLLGETADFSKISDAPLKVGKVINQIHFELDSSSSEMEHPQDASEEKSDAEPLEIKVDNPFLLAVFEGTSKVLLFLARVIYPLSAF</sequence>
<proteinExistence type="inferred from homology"/>
<dbReference type="InterPro" id="IPR042185">
    <property type="entry name" value="Serpin_sf_2"/>
</dbReference>
<evidence type="ECO:0000256" key="12">
    <source>
        <dbReference type="ARBA" id="ARBA00029391"/>
    </source>
</evidence>
<gene>
    <name evidence="19" type="primary">AGT</name>
</gene>
<dbReference type="PANTHER" id="PTHR11461:SF13">
    <property type="entry name" value="ANGIOTENSINOGEN"/>
    <property type="match status" value="1"/>
</dbReference>
<dbReference type="Gene3D" id="3.30.497.10">
    <property type="entry name" value="Antithrombin, subunit I, domain 2"/>
    <property type="match status" value="1"/>
</dbReference>
<dbReference type="InParanoid" id="A0A6P8R4S5"/>
<feature type="signal peptide" evidence="16">
    <location>
        <begin position="1"/>
        <end position="19"/>
    </location>
</feature>
<evidence type="ECO:0000256" key="2">
    <source>
        <dbReference type="ARBA" id="ARBA00004613"/>
    </source>
</evidence>
<dbReference type="OrthoDB" id="7817921at2759"/>
<keyword evidence="8" id="KW-1015">Disulfide bond</keyword>
<feature type="chain" id="PRO_5027837187" description="Angiotensinogen" evidence="16">
    <location>
        <begin position="20"/>
        <end position="464"/>
    </location>
</feature>
<keyword evidence="18" id="KW-1185">Reference proteome</keyword>
<dbReference type="CTD" id="183"/>
<dbReference type="PRINTS" id="PR00654">
    <property type="entry name" value="ANGIOTENSNGN"/>
</dbReference>
<evidence type="ECO:0000256" key="14">
    <source>
        <dbReference type="ARBA" id="ARBA00046068"/>
    </source>
</evidence>
<comment type="function">
    <text evidence="14">Acts directly on vascular smooth muscle as a potent vasoconstrictor, affects cardiac contractility and heart rate through its action on the sympathetic nervous system, and alters renal sodium and water absorption through its ability to stimulate the zona glomerulosa cells of the adrenal cortex to synthesize and secrete aldosterone. Acts by binding to angiotensin receptors AGTR1 and AGTR2. Also binds the DEAR/FBXW7-AS1 receptor.</text>
</comment>
<dbReference type="SUPFAM" id="SSF56574">
    <property type="entry name" value="Serpins"/>
    <property type="match status" value="1"/>
</dbReference>
<dbReference type="Gene3D" id="2.30.39.10">
    <property type="entry name" value="Alpha-1-antitrypsin, domain 1"/>
    <property type="match status" value="1"/>
</dbReference>
<evidence type="ECO:0000259" key="17">
    <source>
        <dbReference type="SMART" id="SM00093"/>
    </source>
</evidence>
<reference evidence="19" key="1">
    <citation type="submission" date="2025-08" db="UniProtKB">
        <authorList>
            <consortium name="RefSeq"/>
        </authorList>
    </citation>
    <scope>IDENTIFICATION</scope>
</reference>
<comment type="similarity">
    <text evidence="3 15">Belongs to the serpin family.</text>
</comment>
<dbReference type="Pfam" id="PF00079">
    <property type="entry name" value="Serpin"/>
    <property type="match status" value="1"/>
</dbReference>
<keyword evidence="7" id="KW-0838">Vasoactive</keyword>
<dbReference type="Proteomes" id="UP000515159">
    <property type="component" value="Chromosome 3"/>
</dbReference>
<evidence type="ECO:0000256" key="11">
    <source>
        <dbReference type="ARBA" id="ARBA00029380"/>
    </source>
</evidence>